<feature type="domain" description="Guanylate cyclase" evidence="7">
    <location>
        <begin position="61"/>
        <end position="104"/>
    </location>
</feature>
<evidence type="ECO:0000256" key="1">
    <source>
        <dbReference type="ARBA" id="ARBA00004370"/>
    </source>
</evidence>
<protein>
    <recommendedName>
        <fullName evidence="7">Guanylate cyclase domain-containing protein</fullName>
    </recommendedName>
</protein>
<evidence type="ECO:0000256" key="6">
    <source>
        <dbReference type="ARBA" id="ARBA00023239"/>
    </source>
</evidence>
<organism evidence="8 9">
    <name type="scientific">Ranitomeya imitator</name>
    <name type="common">mimic poison frog</name>
    <dbReference type="NCBI Taxonomy" id="111125"/>
    <lineage>
        <taxon>Eukaryota</taxon>
        <taxon>Metazoa</taxon>
        <taxon>Chordata</taxon>
        <taxon>Craniata</taxon>
        <taxon>Vertebrata</taxon>
        <taxon>Euteleostomi</taxon>
        <taxon>Amphibia</taxon>
        <taxon>Batrachia</taxon>
        <taxon>Anura</taxon>
        <taxon>Neobatrachia</taxon>
        <taxon>Hyloidea</taxon>
        <taxon>Dendrobatidae</taxon>
        <taxon>Dendrobatinae</taxon>
        <taxon>Ranitomeya</taxon>
    </lineage>
</organism>
<keyword evidence="4" id="KW-1133">Transmembrane helix</keyword>
<comment type="caution">
    <text evidence="8">The sequence shown here is derived from an EMBL/GenBank/DDBJ whole genome shotgun (WGS) entry which is preliminary data.</text>
</comment>
<dbReference type="Proteomes" id="UP001176940">
    <property type="component" value="Unassembled WGS sequence"/>
</dbReference>
<feature type="non-terminal residue" evidence="8">
    <location>
        <position position="127"/>
    </location>
</feature>
<evidence type="ECO:0000259" key="7">
    <source>
        <dbReference type="PROSITE" id="PS50125"/>
    </source>
</evidence>
<evidence type="ECO:0000313" key="9">
    <source>
        <dbReference type="Proteomes" id="UP001176940"/>
    </source>
</evidence>
<keyword evidence="5" id="KW-0472">Membrane</keyword>
<dbReference type="SMART" id="SM00044">
    <property type="entry name" value="CYCc"/>
    <property type="match status" value="1"/>
</dbReference>
<accession>A0ABN9MLI4</accession>
<sequence>MVNKLEKYANHLEEVVEERTVQLVAEKKKTDKLLSTMLPSFIAEQLMAGKSVEPESFSSVTIFFSDIVGFTTLCSASSPLQVVDLLNDLYSLFDEIIKAYDVYKRNDDLQNPTHAERKAEDADWYEH</sequence>
<reference evidence="8" key="1">
    <citation type="submission" date="2023-07" db="EMBL/GenBank/DDBJ databases">
        <authorList>
            <person name="Stuckert A."/>
        </authorList>
    </citation>
    <scope>NUCLEOTIDE SEQUENCE</scope>
</reference>
<keyword evidence="3" id="KW-0547">Nucleotide-binding</keyword>
<dbReference type="PANTHER" id="PTHR11920:SF500">
    <property type="entry name" value="GUANYLATE CYCLASE 2G"/>
    <property type="match status" value="1"/>
</dbReference>
<dbReference type="EMBL" id="CAUEEQ010073017">
    <property type="protein sequence ID" value="CAJ0966238.1"/>
    <property type="molecule type" value="Genomic_DNA"/>
</dbReference>
<comment type="subcellular location">
    <subcellularLocation>
        <location evidence="1">Membrane</location>
    </subcellularLocation>
</comment>
<keyword evidence="2" id="KW-0812">Transmembrane</keyword>
<dbReference type="InterPro" id="IPR001054">
    <property type="entry name" value="A/G_cyclase"/>
</dbReference>
<dbReference type="CDD" id="cd07302">
    <property type="entry name" value="CHD"/>
    <property type="match status" value="1"/>
</dbReference>
<dbReference type="SUPFAM" id="SSF55073">
    <property type="entry name" value="Nucleotide cyclase"/>
    <property type="match status" value="1"/>
</dbReference>
<gene>
    <name evidence="8" type="ORF">RIMI_LOCUS21093098</name>
</gene>
<dbReference type="PANTHER" id="PTHR11920">
    <property type="entry name" value="GUANYLYL CYCLASE"/>
    <property type="match status" value="1"/>
</dbReference>
<dbReference type="Pfam" id="PF00211">
    <property type="entry name" value="Guanylate_cyc"/>
    <property type="match status" value="1"/>
</dbReference>
<dbReference type="PROSITE" id="PS50125">
    <property type="entry name" value="GUANYLATE_CYCLASE_2"/>
    <property type="match status" value="1"/>
</dbReference>
<evidence type="ECO:0000256" key="4">
    <source>
        <dbReference type="ARBA" id="ARBA00022989"/>
    </source>
</evidence>
<evidence type="ECO:0000256" key="3">
    <source>
        <dbReference type="ARBA" id="ARBA00022741"/>
    </source>
</evidence>
<dbReference type="InterPro" id="IPR029787">
    <property type="entry name" value="Nucleotide_cyclase"/>
</dbReference>
<dbReference type="InterPro" id="IPR050401">
    <property type="entry name" value="Cyclic_nucleotide_synthase"/>
</dbReference>
<keyword evidence="9" id="KW-1185">Reference proteome</keyword>
<name>A0ABN9MLI4_9NEOB</name>
<evidence type="ECO:0000256" key="5">
    <source>
        <dbReference type="ARBA" id="ARBA00023136"/>
    </source>
</evidence>
<evidence type="ECO:0000256" key="2">
    <source>
        <dbReference type="ARBA" id="ARBA00022692"/>
    </source>
</evidence>
<evidence type="ECO:0000313" key="8">
    <source>
        <dbReference type="EMBL" id="CAJ0966238.1"/>
    </source>
</evidence>
<keyword evidence="6" id="KW-0456">Lyase</keyword>
<dbReference type="Gene3D" id="3.30.70.1230">
    <property type="entry name" value="Nucleotide cyclase"/>
    <property type="match status" value="1"/>
</dbReference>
<dbReference type="Gene3D" id="6.10.250.780">
    <property type="match status" value="1"/>
</dbReference>
<proteinExistence type="predicted"/>